<dbReference type="EMBL" id="CP159342">
    <property type="protein sequence ID" value="XCH73433.1"/>
    <property type="molecule type" value="Genomic_DNA"/>
</dbReference>
<protein>
    <submittedName>
        <fullName evidence="3">STAS domain-containing protein</fullName>
    </submittedName>
</protein>
<feature type="domain" description="STAS" evidence="2">
    <location>
        <begin position="21"/>
        <end position="112"/>
    </location>
</feature>
<dbReference type="GO" id="GO:0043856">
    <property type="term" value="F:anti-sigma factor antagonist activity"/>
    <property type="evidence" value="ECO:0007669"/>
    <property type="project" value="TreeGrafter"/>
</dbReference>
<dbReference type="InterPro" id="IPR058548">
    <property type="entry name" value="MlaB-like_STAS"/>
</dbReference>
<organism evidence="3">
    <name type="scientific">Micromonospora sp. CCTCC AA 2012012</name>
    <dbReference type="NCBI Taxonomy" id="3111921"/>
    <lineage>
        <taxon>Bacteria</taxon>
        <taxon>Bacillati</taxon>
        <taxon>Actinomycetota</taxon>
        <taxon>Actinomycetes</taxon>
        <taxon>Micromonosporales</taxon>
        <taxon>Micromonosporaceae</taxon>
        <taxon>Micromonospora</taxon>
    </lineage>
</organism>
<dbReference type="RefSeq" id="WP_350932340.1">
    <property type="nucleotide sequence ID" value="NZ_CP157762.1"/>
</dbReference>
<dbReference type="SUPFAM" id="SSF52091">
    <property type="entry name" value="SpoIIaa-like"/>
    <property type="match status" value="1"/>
</dbReference>
<evidence type="ECO:0000259" key="2">
    <source>
        <dbReference type="PROSITE" id="PS50801"/>
    </source>
</evidence>
<dbReference type="PANTHER" id="PTHR33495:SF2">
    <property type="entry name" value="ANTI-SIGMA FACTOR ANTAGONIST TM_1081-RELATED"/>
    <property type="match status" value="1"/>
</dbReference>
<dbReference type="Pfam" id="PF13466">
    <property type="entry name" value="STAS_2"/>
    <property type="match status" value="1"/>
</dbReference>
<name>A0AAU8HC04_9ACTN</name>
<accession>A0AAU8HC04</accession>
<dbReference type="InterPro" id="IPR036513">
    <property type="entry name" value="STAS_dom_sf"/>
</dbReference>
<dbReference type="PANTHER" id="PTHR33495">
    <property type="entry name" value="ANTI-SIGMA FACTOR ANTAGONIST TM_1081-RELATED-RELATED"/>
    <property type="match status" value="1"/>
</dbReference>
<gene>
    <name evidence="3" type="ORF">ABUL08_24575</name>
</gene>
<evidence type="ECO:0000256" key="1">
    <source>
        <dbReference type="SAM" id="MobiDB-lite"/>
    </source>
</evidence>
<reference evidence="3" key="1">
    <citation type="submission" date="2024-06" db="EMBL/GenBank/DDBJ databases">
        <title>Micromonospora mangrovi CCTCC AA 2012012 genome sequences.</title>
        <authorList>
            <person name="Gao J."/>
        </authorList>
    </citation>
    <scope>NUCLEOTIDE SEQUENCE</scope>
    <source>
        <strain evidence="3">CCTCC AA 2012012</strain>
    </source>
</reference>
<sequence length="204" mass="21479">MSTEPRPVNRRPDAGPTEPTMSLALTGDGSAKLVTVAGEIDMSNAHLLTELVEFASRPPLPAIAVDLSAVRFFSAHGVQALLAAQNAAARAGVALFLRHPSPWVTHILAVTGALPRFELAGDTDGAAPNGVLALARQPRRQHLADPQLIPDRPRTRTRKDQDLERQPVPAAGPPGAVPRAGGADRRPAVRPGHHPGDARQAGPR</sequence>
<dbReference type="Gene3D" id="3.30.750.24">
    <property type="entry name" value="STAS domain"/>
    <property type="match status" value="1"/>
</dbReference>
<feature type="compositionally biased region" description="Basic and acidic residues" evidence="1">
    <location>
        <begin position="151"/>
        <end position="165"/>
    </location>
</feature>
<evidence type="ECO:0000313" key="3">
    <source>
        <dbReference type="EMBL" id="XCH73433.1"/>
    </source>
</evidence>
<dbReference type="PROSITE" id="PS50801">
    <property type="entry name" value="STAS"/>
    <property type="match status" value="1"/>
</dbReference>
<dbReference type="AlphaFoldDB" id="A0AAU8HC04"/>
<dbReference type="CDD" id="cd07043">
    <property type="entry name" value="STAS_anti-anti-sigma_factors"/>
    <property type="match status" value="1"/>
</dbReference>
<dbReference type="InterPro" id="IPR002645">
    <property type="entry name" value="STAS_dom"/>
</dbReference>
<proteinExistence type="predicted"/>
<feature type="region of interest" description="Disordered" evidence="1">
    <location>
        <begin position="137"/>
        <end position="204"/>
    </location>
</feature>
<feature type="region of interest" description="Disordered" evidence="1">
    <location>
        <begin position="1"/>
        <end position="24"/>
    </location>
</feature>